<evidence type="ECO:0000313" key="3">
    <source>
        <dbReference type="Proteomes" id="UP000799438"/>
    </source>
</evidence>
<evidence type="ECO:0000313" key="2">
    <source>
        <dbReference type="EMBL" id="KAF2137118.1"/>
    </source>
</evidence>
<feature type="region of interest" description="Disordered" evidence="1">
    <location>
        <begin position="21"/>
        <end position="217"/>
    </location>
</feature>
<feature type="compositionally biased region" description="Low complexity" evidence="1">
    <location>
        <begin position="51"/>
        <end position="68"/>
    </location>
</feature>
<dbReference type="AlphaFoldDB" id="A0A6A6B0N5"/>
<evidence type="ECO:0000256" key="1">
    <source>
        <dbReference type="SAM" id="MobiDB-lite"/>
    </source>
</evidence>
<proteinExistence type="predicted"/>
<dbReference type="RefSeq" id="XP_033392836.1">
    <property type="nucleotide sequence ID" value="XM_033541270.1"/>
</dbReference>
<dbReference type="GeneID" id="54298766"/>
<accession>A0A6A6B0N5</accession>
<feature type="compositionally biased region" description="Low complexity" evidence="1">
    <location>
        <begin position="195"/>
        <end position="216"/>
    </location>
</feature>
<feature type="compositionally biased region" description="Polar residues" evidence="1">
    <location>
        <begin position="21"/>
        <end position="30"/>
    </location>
</feature>
<dbReference type="OrthoDB" id="5426911at2759"/>
<gene>
    <name evidence="2" type="ORF">K452DRAFT_291893</name>
</gene>
<dbReference type="EMBL" id="ML995507">
    <property type="protein sequence ID" value="KAF2137118.1"/>
    <property type="molecule type" value="Genomic_DNA"/>
</dbReference>
<name>A0A6A6B0N5_9PEZI</name>
<sequence length="553" mass="61459">MHESWHHNNSRILNHSPTITMLSATPSHSFPSRRPSVAAGATHPSTRTQTRPIARSSRRPAYARPTASFENRRTAQKPPSTTICPHRSDRPPRARPSPSRTAPPLNTTTDGGVPETDATHTNRLWKRVMTTRGRGNNVINTVPGRATRPTAAWQAKMKGGPGAASSTSSKDSGIGNSGRTRLDTGTASRTRAKSSRASSASRSTTTTTTAATTTTTLPAAKLSDGDFEAQVLNPRGISIDAEAKSVTPFYHFGTVPPSDVEFYRQLPGLAESKLWLDPDDTSFVTDVVREYASMRNYKLCEAEFAAYATETLLKREIRNPSLPESRTWWAERLVQLTARPDKAWAAPPFLDDGSAPVPRKAYAFVMRPDCAYWISLQAFNPDYRKRVKEYVSVRLDRILCPYLSIEFKKDDTSVGHARNQVAAAASIALYNRWRVRAAKVTAARQRWSERYTTALRHYGLTFTGDQFEVWCVTAMVDEASGEWKGCCMRRLWQDAFDTPGGVRMFVSWSNEIHRWGLAVHGPACERDIKVCMRSTPGADRTSLDGEEFESEGE</sequence>
<organism evidence="2 3">
    <name type="scientific">Aplosporella prunicola CBS 121167</name>
    <dbReference type="NCBI Taxonomy" id="1176127"/>
    <lineage>
        <taxon>Eukaryota</taxon>
        <taxon>Fungi</taxon>
        <taxon>Dikarya</taxon>
        <taxon>Ascomycota</taxon>
        <taxon>Pezizomycotina</taxon>
        <taxon>Dothideomycetes</taxon>
        <taxon>Dothideomycetes incertae sedis</taxon>
        <taxon>Botryosphaeriales</taxon>
        <taxon>Aplosporellaceae</taxon>
        <taxon>Aplosporella</taxon>
    </lineage>
</organism>
<reference evidence="2" key="1">
    <citation type="journal article" date="2020" name="Stud. Mycol.">
        <title>101 Dothideomycetes genomes: a test case for predicting lifestyles and emergence of pathogens.</title>
        <authorList>
            <person name="Haridas S."/>
            <person name="Albert R."/>
            <person name="Binder M."/>
            <person name="Bloem J."/>
            <person name="Labutti K."/>
            <person name="Salamov A."/>
            <person name="Andreopoulos B."/>
            <person name="Baker S."/>
            <person name="Barry K."/>
            <person name="Bills G."/>
            <person name="Bluhm B."/>
            <person name="Cannon C."/>
            <person name="Castanera R."/>
            <person name="Culley D."/>
            <person name="Daum C."/>
            <person name="Ezra D."/>
            <person name="Gonzalez J."/>
            <person name="Henrissat B."/>
            <person name="Kuo A."/>
            <person name="Liang C."/>
            <person name="Lipzen A."/>
            <person name="Lutzoni F."/>
            <person name="Magnuson J."/>
            <person name="Mondo S."/>
            <person name="Nolan M."/>
            <person name="Ohm R."/>
            <person name="Pangilinan J."/>
            <person name="Park H.-J."/>
            <person name="Ramirez L."/>
            <person name="Alfaro M."/>
            <person name="Sun H."/>
            <person name="Tritt A."/>
            <person name="Yoshinaga Y."/>
            <person name="Zwiers L.-H."/>
            <person name="Turgeon B."/>
            <person name="Goodwin S."/>
            <person name="Spatafora J."/>
            <person name="Crous P."/>
            <person name="Grigoriev I."/>
        </authorList>
    </citation>
    <scope>NUCLEOTIDE SEQUENCE</scope>
    <source>
        <strain evidence="2">CBS 121167</strain>
    </source>
</reference>
<keyword evidence="3" id="KW-1185">Reference proteome</keyword>
<dbReference type="Proteomes" id="UP000799438">
    <property type="component" value="Unassembled WGS sequence"/>
</dbReference>
<protein>
    <submittedName>
        <fullName evidence="2">Uncharacterized protein</fullName>
    </submittedName>
</protein>